<dbReference type="AlphaFoldDB" id="A0A7Y6UQG8"/>
<evidence type="ECO:0000313" key="2">
    <source>
        <dbReference type="Proteomes" id="UP000520198"/>
    </source>
</evidence>
<evidence type="ECO:0000313" key="1">
    <source>
        <dbReference type="EMBL" id="NVD41999.1"/>
    </source>
</evidence>
<gene>
    <name evidence="1" type="ORF">HT585_24335</name>
</gene>
<dbReference type="EMBL" id="JABWDU010000007">
    <property type="protein sequence ID" value="NVD41999.1"/>
    <property type="molecule type" value="Genomic_DNA"/>
</dbReference>
<sequence length="99" mass="10769">MKPDIFEAPVTILSGLGIPTEVRTVMHAYRLLMDWPASPHDPARAFALKACRAALRGEIEAETARGVFVAFAEKHDLIAPTVDIAVAGRNTRGSNQQML</sequence>
<dbReference type="Gene3D" id="6.10.250.730">
    <property type="match status" value="1"/>
</dbReference>
<proteinExistence type="predicted"/>
<dbReference type="Proteomes" id="UP000520198">
    <property type="component" value="Unassembled WGS sequence"/>
</dbReference>
<dbReference type="InterPro" id="IPR010385">
    <property type="entry name" value="DUF982"/>
</dbReference>
<organism evidence="1 2">
    <name type="scientific">Ensifer oleiphilus</name>
    <dbReference type="NCBI Taxonomy" id="2742698"/>
    <lineage>
        <taxon>Bacteria</taxon>
        <taxon>Pseudomonadati</taxon>
        <taxon>Pseudomonadota</taxon>
        <taxon>Alphaproteobacteria</taxon>
        <taxon>Hyphomicrobiales</taxon>
        <taxon>Rhizobiaceae</taxon>
        <taxon>Sinorhizobium/Ensifer group</taxon>
        <taxon>Ensifer</taxon>
    </lineage>
</organism>
<keyword evidence="2" id="KW-1185">Reference proteome</keyword>
<accession>A0A7Y6UQG8</accession>
<dbReference type="RefSeq" id="WP_176355359.1">
    <property type="nucleotide sequence ID" value="NZ_JABWDU010000007.1"/>
</dbReference>
<protein>
    <submittedName>
        <fullName evidence="1">DUF982 domain-containing protein</fullName>
    </submittedName>
</protein>
<name>A0A7Y6UQG8_9HYPH</name>
<comment type="caution">
    <text evidence="1">The sequence shown here is derived from an EMBL/GenBank/DDBJ whole genome shotgun (WGS) entry which is preliminary data.</text>
</comment>
<dbReference type="Pfam" id="PF06169">
    <property type="entry name" value="DUF982"/>
    <property type="match status" value="1"/>
</dbReference>
<reference evidence="1 2" key="1">
    <citation type="submission" date="2020-06" db="EMBL/GenBank/DDBJ databases">
        <authorList>
            <person name="Grouzdev D.S."/>
        </authorList>
    </citation>
    <scope>NUCLEOTIDE SEQUENCE [LARGE SCALE GENOMIC DNA]</scope>
    <source>
        <strain evidence="1 2">HO-A22</strain>
    </source>
</reference>